<comment type="caution">
    <text evidence="5">The sequence shown here is derived from an EMBL/GenBank/DDBJ whole genome shotgun (WGS) entry which is preliminary data.</text>
</comment>
<dbReference type="GO" id="GO:0003899">
    <property type="term" value="F:DNA-directed RNA polymerase activity"/>
    <property type="evidence" value="ECO:0007669"/>
    <property type="project" value="UniProtKB-EC"/>
</dbReference>
<dbReference type="Proteomes" id="UP000265520">
    <property type="component" value="Unassembled WGS sequence"/>
</dbReference>
<keyword evidence="5" id="KW-0240">DNA-directed RNA polymerase</keyword>
<feature type="non-terminal residue" evidence="5">
    <location>
        <position position="1"/>
    </location>
</feature>
<dbReference type="Pfam" id="PF04998">
    <property type="entry name" value="RNA_pol_Rpb1_5"/>
    <property type="match status" value="1"/>
</dbReference>
<evidence type="ECO:0000313" key="5">
    <source>
        <dbReference type="EMBL" id="MCH86368.1"/>
    </source>
</evidence>
<dbReference type="GO" id="GO:0003677">
    <property type="term" value="F:DNA binding"/>
    <property type="evidence" value="ECO:0007669"/>
    <property type="project" value="InterPro"/>
</dbReference>
<protein>
    <recommendedName>
        <fullName evidence="1">DNA-directed RNA polymerase</fullName>
        <ecNumber evidence="1">2.7.7.6</ecNumber>
    </recommendedName>
</protein>
<dbReference type="AlphaFoldDB" id="A0A392MI12"/>
<dbReference type="InterPro" id="IPR015700">
    <property type="entry name" value="RPC1"/>
</dbReference>
<dbReference type="PANTHER" id="PTHR48446">
    <property type="entry name" value="DNA-DIRECTED RNA POLYMERASE SUBUNIT BETA' N-TERMINAL SECTION"/>
    <property type="match status" value="1"/>
</dbReference>
<evidence type="ECO:0000256" key="2">
    <source>
        <dbReference type="ARBA" id="ARBA00022723"/>
    </source>
</evidence>
<evidence type="ECO:0000313" key="6">
    <source>
        <dbReference type="Proteomes" id="UP000265520"/>
    </source>
</evidence>
<proteinExistence type="predicted"/>
<dbReference type="PANTHER" id="PTHR48446:SF1">
    <property type="entry name" value="DNA-DIRECTED RNA POLYMERASE SUBUNIT BETA' N-TERMINAL SECTION"/>
    <property type="match status" value="1"/>
</dbReference>
<dbReference type="InterPro" id="IPR007081">
    <property type="entry name" value="RNA_pol_Rpb1_5"/>
</dbReference>
<feature type="domain" description="RNA polymerase Rpb1" evidence="4">
    <location>
        <begin position="14"/>
        <end position="88"/>
    </location>
</feature>
<dbReference type="GO" id="GO:0000428">
    <property type="term" value="C:DNA-directed RNA polymerase complex"/>
    <property type="evidence" value="ECO:0007669"/>
    <property type="project" value="UniProtKB-KW"/>
</dbReference>
<evidence type="ECO:0000256" key="1">
    <source>
        <dbReference type="ARBA" id="ARBA00012418"/>
    </source>
</evidence>
<evidence type="ECO:0000259" key="4">
    <source>
        <dbReference type="Pfam" id="PF04998"/>
    </source>
</evidence>
<name>A0A392MI12_9FABA</name>
<dbReference type="EMBL" id="LXQA010010203">
    <property type="protein sequence ID" value="MCH86368.1"/>
    <property type="molecule type" value="Genomic_DNA"/>
</dbReference>
<evidence type="ECO:0000256" key="3">
    <source>
        <dbReference type="ARBA" id="ARBA00022833"/>
    </source>
</evidence>
<sequence>VFVNTCVSRYPSKLIEAGTPVGAIAALSIGEPVAQMTLETFLFAGDATMISTCGAARIKEIISGQRRISTPIITTILERDNNENIAEEVKRCIEGKISVRML</sequence>
<dbReference type="GO" id="GO:0046872">
    <property type="term" value="F:metal ion binding"/>
    <property type="evidence" value="ECO:0007669"/>
    <property type="project" value="UniProtKB-KW"/>
</dbReference>
<dbReference type="SUPFAM" id="SSF64484">
    <property type="entry name" value="beta and beta-prime subunits of DNA dependent RNA-polymerase"/>
    <property type="match status" value="1"/>
</dbReference>
<reference evidence="5 6" key="1">
    <citation type="journal article" date="2018" name="Front. Plant Sci.">
        <title>Red Clover (Trifolium pratense) and Zigzag Clover (T. medium) - A Picture of Genomic Similarities and Differences.</title>
        <authorList>
            <person name="Dluhosova J."/>
            <person name="Istvanek J."/>
            <person name="Nedelnik J."/>
            <person name="Repkova J."/>
        </authorList>
    </citation>
    <scope>NUCLEOTIDE SEQUENCE [LARGE SCALE GENOMIC DNA]</scope>
    <source>
        <strain evidence="6">cv. 10/8</strain>
        <tissue evidence="5">Leaf</tissue>
    </source>
</reference>
<organism evidence="5 6">
    <name type="scientific">Trifolium medium</name>
    <dbReference type="NCBI Taxonomy" id="97028"/>
    <lineage>
        <taxon>Eukaryota</taxon>
        <taxon>Viridiplantae</taxon>
        <taxon>Streptophyta</taxon>
        <taxon>Embryophyta</taxon>
        <taxon>Tracheophyta</taxon>
        <taxon>Spermatophyta</taxon>
        <taxon>Magnoliopsida</taxon>
        <taxon>eudicotyledons</taxon>
        <taxon>Gunneridae</taxon>
        <taxon>Pentapetalae</taxon>
        <taxon>rosids</taxon>
        <taxon>fabids</taxon>
        <taxon>Fabales</taxon>
        <taxon>Fabaceae</taxon>
        <taxon>Papilionoideae</taxon>
        <taxon>50 kb inversion clade</taxon>
        <taxon>NPAAA clade</taxon>
        <taxon>Hologalegina</taxon>
        <taxon>IRL clade</taxon>
        <taxon>Trifolieae</taxon>
        <taxon>Trifolium</taxon>
    </lineage>
</organism>
<keyword evidence="2" id="KW-0479">Metal-binding</keyword>
<keyword evidence="3" id="KW-0862">Zinc</keyword>
<dbReference type="EC" id="2.7.7.6" evidence="1"/>
<keyword evidence="5" id="KW-0804">Transcription</keyword>
<keyword evidence="6" id="KW-1185">Reference proteome</keyword>
<accession>A0A392MI12</accession>
<dbReference type="GO" id="GO:0006351">
    <property type="term" value="P:DNA-templated transcription"/>
    <property type="evidence" value="ECO:0007669"/>
    <property type="project" value="InterPro"/>
</dbReference>
<gene>
    <name evidence="5" type="ORF">A2U01_0007225</name>
</gene>